<dbReference type="AlphaFoldDB" id="J3LBS4"/>
<sequence length="65" mass="7178">MGNRVDWVTVYDIGRESGAKLYALNVLVHEAVAENCAQAFKGPSVLIEVHPNDPRGVDVRAHYDN</sequence>
<dbReference type="Gramene" id="OB02G20910.1">
    <property type="protein sequence ID" value="OB02G20910.1"/>
    <property type="gene ID" value="OB02G20910"/>
</dbReference>
<accession>J3LBS4</accession>
<reference evidence="1" key="1">
    <citation type="submission" date="2013-04" db="UniProtKB">
        <authorList>
            <consortium name="EnsemblPlants"/>
        </authorList>
    </citation>
    <scope>IDENTIFICATION</scope>
</reference>
<protein>
    <submittedName>
        <fullName evidence="1">Uncharacterized protein</fullName>
    </submittedName>
</protein>
<proteinExistence type="predicted"/>
<keyword evidence="2" id="KW-1185">Reference proteome</keyword>
<organism evidence="1">
    <name type="scientific">Oryza brachyantha</name>
    <name type="common">malo sina</name>
    <dbReference type="NCBI Taxonomy" id="4533"/>
    <lineage>
        <taxon>Eukaryota</taxon>
        <taxon>Viridiplantae</taxon>
        <taxon>Streptophyta</taxon>
        <taxon>Embryophyta</taxon>
        <taxon>Tracheophyta</taxon>
        <taxon>Spermatophyta</taxon>
        <taxon>Magnoliopsida</taxon>
        <taxon>Liliopsida</taxon>
        <taxon>Poales</taxon>
        <taxon>Poaceae</taxon>
        <taxon>BOP clade</taxon>
        <taxon>Oryzoideae</taxon>
        <taxon>Oryzeae</taxon>
        <taxon>Oryzinae</taxon>
        <taxon>Oryza</taxon>
    </lineage>
</organism>
<dbReference type="EnsemblPlants" id="OB02G20910.1">
    <property type="protein sequence ID" value="OB02G20910.1"/>
    <property type="gene ID" value="OB02G20910"/>
</dbReference>
<dbReference type="HOGENOM" id="CLU_2853322_0_0_1"/>
<dbReference type="Proteomes" id="UP000006038">
    <property type="component" value="Unassembled WGS sequence"/>
</dbReference>
<name>J3LBS4_ORYBR</name>
<evidence type="ECO:0000313" key="1">
    <source>
        <dbReference type="EnsemblPlants" id="OB02G20910.1"/>
    </source>
</evidence>
<evidence type="ECO:0000313" key="2">
    <source>
        <dbReference type="Proteomes" id="UP000006038"/>
    </source>
</evidence>